<dbReference type="InterPro" id="IPR008949">
    <property type="entry name" value="Isoprenoid_synthase_dom_sf"/>
</dbReference>
<evidence type="ECO:0000313" key="2">
    <source>
        <dbReference type="Proteomes" id="UP000005940"/>
    </source>
</evidence>
<dbReference type="Gene3D" id="1.10.600.10">
    <property type="entry name" value="Farnesyl Diphosphate Synthase"/>
    <property type="match status" value="1"/>
</dbReference>
<organism evidence="1 2">
    <name type="scientific">Streptomyces tsukubensis (strain DSM 42081 / NBRC 108919 / NRRL 18488 / 9993)</name>
    <dbReference type="NCBI Taxonomy" id="1114943"/>
    <lineage>
        <taxon>Bacteria</taxon>
        <taxon>Bacillati</taxon>
        <taxon>Actinomycetota</taxon>
        <taxon>Actinomycetes</taxon>
        <taxon>Kitasatosporales</taxon>
        <taxon>Streptomycetaceae</taxon>
        <taxon>Streptomyces</taxon>
    </lineage>
</organism>
<proteinExistence type="predicted"/>
<dbReference type="EMBL" id="CP029159">
    <property type="protein sequence ID" value="QKM67006.1"/>
    <property type="molecule type" value="Genomic_DNA"/>
</dbReference>
<protein>
    <submittedName>
        <fullName evidence="1">Uncharacterized protein</fullName>
    </submittedName>
</protein>
<keyword evidence="2" id="KW-1185">Reference proteome</keyword>
<reference evidence="1 2" key="1">
    <citation type="journal article" date="2012" name="J. Bacteriol.">
        <title>Draft genome of Streptomyces tsukubaensis NRRL 18488, the producer of the clinically important immunosuppressant tacrolimus (FK506).</title>
        <authorList>
            <person name="Barreiro C."/>
            <person name="Prieto C."/>
            <person name="Sola-Landa A."/>
            <person name="Solera E."/>
            <person name="Martinez-Castro M."/>
            <person name="Perez-Redondo R."/>
            <person name="Garcia-Estrada C."/>
            <person name="Aparicio J.F."/>
            <person name="Fernandez-Martinez L.T."/>
            <person name="Santos-Aberturas J."/>
            <person name="Salehi-Najafabadi Z."/>
            <person name="Rodriguez-Garcia A."/>
            <person name="Tauch A."/>
            <person name="Martin J.F."/>
        </authorList>
    </citation>
    <scope>NUCLEOTIDE SEQUENCE [LARGE SCALE GENOMIC DNA]</scope>
    <source>
        <strain evidence="2">DSM 42081 / NBRC 108919 / NRRL 18488 / 9993</strain>
    </source>
</reference>
<dbReference type="SUPFAM" id="SSF48576">
    <property type="entry name" value="Terpenoid synthases"/>
    <property type="match status" value="1"/>
</dbReference>
<name>A0A7G3U9I6_STRT9</name>
<dbReference type="AlphaFoldDB" id="A0A7G3U9I6"/>
<sequence length="133" mass="13934">MADLAAESEPDLTESEYLALAEGKTDAVDLVRGTKTFPVVAALHSVTSADGRLARLCRTAVGQPPSPEAVRVLLYEADAVAYTEARIRHHREAAPAAPERARPLPGPARQLRALVASACASPVERTPTAPGAS</sequence>
<accession>A0A7G3U9I6</accession>
<evidence type="ECO:0000313" key="1">
    <source>
        <dbReference type="EMBL" id="QKM67006.1"/>
    </source>
</evidence>
<dbReference type="RefSeq" id="WP_130585279.1">
    <property type="nucleotide sequence ID" value="NZ_CP029159.1"/>
</dbReference>
<gene>
    <name evidence="1" type="ORF">STSU_007320</name>
</gene>
<dbReference type="Proteomes" id="UP000005940">
    <property type="component" value="Chromosome"/>
</dbReference>